<evidence type="ECO:0000313" key="2">
    <source>
        <dbReference type="EMBL" id="PNJ82019.1"/>
    </source>
</evidence>
<evidence type="ECO:0000256" key="1">
    <source>
        <dbReference type="SAM" id="MobiDB-lite"/>
    </source>
</evidence>
<proteinExistence type="predicted"/>
<reference evidence="2" key="1">
    <citation type="submission" date="2017-12" db="EMBL/GenBank/DDBJ databases">
        <title>High-resolution comparative analysis of great ape genomes.</title>
        <authorList>
            <person name="Pollen A."/>
            <person name="Hastie A."/>
            <person name="Hormozdiari F."/>
            <person name="Dougherty M."/>
            <person name="Liu R."/>
            <person name="Chaisson M."/>
            <person name="Hoppe E."/>
            <person name="Hill C."/>
            <person name="Pang A."/>
            <person name="Hillier L."/>
            <person name="Baker C."/>
            <person name="Armstrong J."/>
            <person name="Shendure J."/>
            <person name="Paten B."/>
            <person name="Wilson R."/>
            <person name="Chao H."/>
            <person name="Schneider V."/>
            <person name="Ventura M."/>
            <person name="Kronenberg Z."/>
            <person name="Murali S."/>
            <person name="Gordon D."/>
            <person name="Cantsilieris S."/>
            <person name="Munson K."/>
            <person name="Nelson B."/>
            <person name="Raja A."/>
            <person name="Underwood J."/>
            <person name="Diekhans M."/>
            <person name="Fiddes I."/>
            <person name="Haussler D."/>
            <person name="Eichler E."/>
        </authorList>
    </citation>
    <scope>NUCLEOTIDE SEQUENCE [LARGE SCALE GENOMIC DNA]</scope>
    <source>
        <strain evidence="2">Susie</strain>
    </source>
</reference>
<gene>
    <name evidence="2" type="ORF">CR201_G0000773</name>
</gene>
<sequence length="159" mass="17032">MHSLPWSGSIRRAHSDTQATGWPPPQRIGDSPGPSPALLSRPPSLCGGAAPTGDPVALLHDPEKWVQGAGLSPRNGSKAHGLRPPWAPRLERCMAPESEWAPWQPQLPCEPKWLGSRKSKPHRESGLRGGGPSRRAKRGAHSCGPRESGGLDTCHLPCH</sequence>
<dbReference type="AlphaFoldDB" id="A0A2J8XJ14"/>
<feature type="region of interest" description="Disordered" evidence="1">
    <location>
        <begin position="1"/>
        <end position="85"/>
    </location>
</feature>
<feature type="region of interest" description="Disordered" evidence="1">
    <location>
        <begin position="111"/>
        <end position="159"/>
    </location>
</feature>
<dbReference type="EMBL" id="NDHI03003364">
    <property type="protein sequence ID" value="PNJ82019.1"/>
    <property type="molecule type" value="Genomic_DNA"/>
</dbReference>
<name>A0A2J8XJ14_PONAB</name>
<protein>
    <submittedName>
        <fullName evidence="2">DNAH10OS isoform 1</fullName>
    </submittedName>
</protein>
<feature type="compositionally biased region" description="Low complexity" evidence="1">
    <location>
        <begin position="36"/>
        <end position="45"/>
    </location>
</feature>
<organism evidence="2">
    <name type="scientific">Pongo abelii</name>
    <name type="common">Sumatran orangutan</name>
    <name type="synonym">Pongo pygmaeus abelii</name>
    <dbReference type="NCBI Taxonomy" id="9601"/>
    <lineage>
        <taxon>Eukaryota</taxon>
        <taxon>Metazoa</taxon>
        <taxon>Chordata</taxon>
        <taxon>Craniata</taxon>
        <taxon>Vertebrata</taxon>
        <taxon>Euteleostomi</taxon>
        <taxon>Mammalia</taxon>
        <taxon>Eutheria</taxon>
        <taxon>Euarchontoglires</taxon>
        <taxon>Primates</taxon>
        <taxon>Haplorrhini</taxon>
        <taxon>Catarrhini</taxon>
        <taxon>Hominidae</taxon>
        <taxon>Pongo</taxon>
    </lineage>
</organism>
<comment type="caution">
    <text evidence="2">The sequence shown here is derived from an EMBL/GenBank/DDBJ whole genome shotgun (WGS) entry which is preliminary data.</text>
</comment>
<accession>A0A2J8XJ14</accession>